<evidence type="ECO:0000259" key="8">
    <source>
        <dbReference type="Pfam" id="PF25967"/>
    </source>
</evidence>
<evidence type="ECO:0000313" key="9">
    <source>
        <dbReference type="EMBL" id="MEI2456853.1"/>
    </source>
</evidence>
<dbReference type="Gene3D" id="2.40.50.100">
    <property type="match status" value="1"/>
</dbReference>
<evidence type="ECO:0000259" key="5">
    <source>
        <dbReference type="Pfam" id="PF25876"/>
    </source>
</evidence>
<dbReference type="EMBL" id="JBANDL010000002">
    <property type="protein sequence ID" value="MEI2456853.1"/>
    <property type="molecule type" value="Genomic_DNA"/>
</dbReference>
<dbReference type="Gene3D" id="1.10.287.470">
    <property type="entry name" value="Helix hairpin bin"/>
    <property type="match status" value="1"/>
</dbReference>
<accession>A0ABU8D7C1</accession>
<dbReference type="InterPro" id="IPR058626">
    <property type="entry name" value="MdtA-like_b-barrel"/>
</dbReference>
<evidence type="ECO:0000256" key="2">
    <source>
        <dbReference type="ARBA" id="ARBA00009477"/>
    </source>
</evidence>
<sequence>MSYKAILTVSVLCLALAACGGGGDQQGGPGGPGGQKGQVTVVTLKPETITLTRELPGRTSASLIAEVRPQVNGIVEKRLFTEGGLVKAGQPLYQLDDKTYAADAESAKATLARAEAALNSAQLNARRSTELVKIDAVSKQDDENATATLKQARADVAAGRAQVQSTSVVLGRARITAPISGRIGKSAVTAGALVTANQAEPLAVVQQLDPVHVDISQSSAELLALRKQIAAGTLTEASTPVTILLEDGTPYEHAGKLAFSEVTVDEGTGSFLLRVVVPNPDNLLMPGMYVRAQLGTGVRQNALLVPQQGVSRDPKGAATAMVVNAKGQVEPREVQVSQAIGDKWLVEGGLKAGDKVIVEGLQKIGPGMPVDVVEKGAQPAKPAAAPAAAPQQ</sequence>
<dbReference type="PANTHER" id="PTHR30158:SF3">
    <property type="entry name" value="MULTIDRUG EFFLUX PUMP SUBUNIT ACRA-RELATED"/>
    <property type="match status" value="1"/>
</dbReference>
<dbReference type="SUPFAM" id="SSF111369">
    <property type="entry name" value="HlyD-like secretion proteins"/>
    <property type="match status" value="1"/>
</dbReference>
<keyword evidence="3" id="KW-0175">Coiled coil</keyword>
<dbReference type="PANTHER" id="PTHR30158">
    <property type="entry name" value="ACRA/E-RELATED COMPONENT OF DRUG EFFLUX TRANSPORTER"/>
    <property type="match status" value="1"/>
</dbReference>
<feature type="coiled-coil region" evidence="3">
    <location>
        <begin position="104"/>
        <end position="131"/>
    </location>
</feature>
<evidence type="ECO:0000313" key="10">
    <source>
        <dbReference type="Proteomes" id="UP001387215"/>
    </source>
</evidence>
<dbReference type="Pfam" id="PF25876">
    <property type="entry name" value="HH_MFP_RND"/>
    <property type="match status" value="1"/>
</dbReference>
<comment type="subcellular location">
    <subcellularLocation>
        <location evidence="1">Cell inner membrane</location>
        <topology evidence="1">Lipid-anchor</topology>
    </subcellularLocation>
</comment>
<dbReference type="InterPro" id="IPR058624">
    <property type="entry name" value="MdtA-like_HH"/>
</dbReference>
<dbReference type="RefSeq" id="WP_336132639.1">
    <property type="nucleotide sequence ID" value="NZ_JBANDL010000002.1"/>
</dbReference>
<evidence type="ECO:0000259" key="6">
    <source>
        <dbReference type="Pfam" id="PF25917"/>
    </source>
</evidence>
<dbReference type="Pfam" id="PF25967">
    <property type="entry name" value="RND-MFP_C"/>
    <property type="match status" value="1"/>
</dbReference>
<organism evidence="9 10">
    <name type="scientific">Lysobacter firmicutimachus</name>
    <dbReference type="NCBI Taxonomy" id="1792846"/>
    <lineage>
        <taxon>Bacteria</taxon>
        <taxon>Pseudomonadati</taxon>
        <taxon>Pseudomonadota</taxon>
        <taxon>Gammaproteobacteria</taxon>
        <taxon>Lysobacterales</taxon>
        <taxon>Lysobacteraceae</taxon>
        <taxon>Lysobacter</taxon>
    </lineage>
</organism>
<dbReference type="Proteomes" id="UP001387215">
    <property type="component" value="Unassembled WGS sequence"/>
</dbReference>
<dbReference type="InterPro" id="IPR058625">
    <property type="entry name" value="MdtA-like_BSH"/>
</dbReference>
<feature type="domain" description="Multidrug resistance protein MdtA-like alpha-helical hairpin" evidence="5">
    <location>
        <begin position="105"/>
        <end position="166"/>
    </location>
</feature>
<comment type="caution">
    <text evidence="9">The sequence shown here is derived from an EMBL/GenBank/DDBJ whole genome shotgun (WGS) entry which is preliminary data.</text>
</comment>
<dbReference type="Pfam" id="PF25917">
    <property type="entry name" value="BSH_RND"/>
    <property type="match status" value="1"/>
</dbReference>
<feature type="signal peptide" evidence="4">
    <location>
        <begin position="1"/>
        <end position="20"/>
    </location>
</feature>
<feature type="domain" description="Multidrug resistance protein MdtA-like beta-barrel" evidence="7">
    <location>
        <begin position="210"/>
        <end position="296"/>
    </location>
</feature>
<keyword evidence="4" id="KW-0732">Signal</keyword>
<name>A0ABU8D7C1_9GAMM</name>
<feature type="chain" id="PRO_5046159436" evidence="4">
    <location>
        <begin position="21"/>
        <end position="392"/>
    </location>
</feature>
<feature type="domain" description="Multidrug resistance protein MdtA-like barrel-sandwich hybrid" evidence="6">
    <location>
        <begin position="64"/>
        <end position="206"/>
    </location>
</feature>
<dbReference type="PROSITE" id="PS51257">
    <property type="entry name" value="PROKAR_LIPOPROTEIN"/>
    <property type="match status" value="1"/>
</dbReference>
<gene>
    <name evidence="9" type="ORF">V2J18_19540</name>
</gene>
<evidence type="ECO:0000256" key="3">
    <source>
        <dbReference type="SAM" id="Coils"/>
    </source>
</evidence>
<evidence type="ECO:0000259" key="7">
    <source>
        <dbReference type="Pfam" id="PF25944"/>
    </source>
</evidence>
<comment type="similarity">
    <text evidence="2">Belongs to the membrane fusion protein (MFP) (TC 8.A.1) family.</text>
</comment>
<evidence type="ECO:0000256" key="1">
    <source>
        <dbReference type="ARBA" id="ARBA00004519"/>
    </source>
</evidence>
<keyword evidence="10" id="KW-1185">Reference proteome</keyword>
<feature type="domain" description="Multidrug resistance protein MdtA-like C-terminal permuted SH3" evidence="8">
    <location>
        <begin position="301"/>
        <end position="363"/>
    </location>
</feature>
<evidence type="ECO:0000256" key="4">
    <source>
        <dbReference type="SAM" id="SignalP"/>
    </source>
</evidence>
<proteinExistence type="inferred from homology"/>
<dbReference type="Gene3D" id="2.40.420.20">
    <property type="match status" value="1"/>
</dbReference>
<dbReference type="Pfam" id="PF25944">
    <property type="entry name" value="Beta-barrel_RND"/>
    <property type="match status" value="1"/>
</dbReference>
<reference evidence="9 10" key="1">
    <citation type="submission" date="2024-02" db="EMBL/GenBank/DDBJ databases">
        <title>Lysobacter Genome Sequencing and Mining.</title>
        <authorList>
            <person name="Bierman J."/>
            <person name="Walker M.C."/>
        </authorList>
    </citation>
    <scope>NUCLEOTIDE SEQUENCE [LARGE SCALE GENOMIC DNA]</scope>
    <source>
        <strain evidence="9 10">PB6250</strain>
    </source>
</reference>
<dbReference type="InterPro" id="IPR058627">
    <property type="entry name" value="MdtA-like_C"/>
</dbReference>
<dbReference type="Gene3D" id="2.40.30.170">
    <property type="match status" value="1"/>
</dbReference>
<protein>
    <submittedName>
        <fullName evidence="9">Efflux RND transporter periplasmic adaptor subunit</fullName>
    </submittedName>
</protein>
<dbReference type="InterPro" id="IPR006143">
    <property type="entry name" value="RND_pump_MFP"/>
</dbReference>
<dbReference type="NCBIfam" id="TIGR01730">
    <property type="entry name" value="RND_mfp"/>
    <property type="match status" value="1"/>
</dbReference>